<protein>
    <submittedName>
        <fullName evidence="1">DNA polymerase-3 subunit epsilon</fullName>
    </submittedName>
</protein>
<gene>
    <name evidence="1" type="ORF">CLV55_11068</name>
</gene>
<dbReference type="Gene3D" id="3.30.420.10">
    <property type="entry name" value="Ribonuclease H-like superfamily/Ribonuclease H"/>
    <property type="match status" value="1"/>
</dbReference>
<proteinExistence type="predicted"/>
<dbReference type="InterPro" id="IPR012337">
    <property type="entry name" value="RNaseH-like_sf"/>
</dbReference>
<dbReference type="OrthoDB" id="9803913at2"/>
<dbReference type="Proteomes" id="UP000248840">
    <property type="component" value="Unassembled WGS sequence"/>
</dbReference>
<dbReference type="GO" id="GO:0003676">
    <property type="term" value="F:nucleic acid binding"/>
    <property type="evidence" value="ECO:0007669"/>
    <property type="project" value="InterPro"/>
</dbReference>
<accession>A0A328Y9H5</accession>
<sequence length="198" mass="22767">MLDWLKNINKEYPEFWKAYLGKFEHKEPKYIAIHIKTTGFNVKKDVILSIGALTIAEDAVYIGQGYEVTIPQYRFLHDNGLSNDFVMESEQTKLSESQAIEKCVDFIGSATLVGYRLHNGLDILNEALEKMGCGRLKNEAIDIEIMYQKLNETMDKKYSLADICQAYKLNHEESNTTTEYAYSIALLFLKLKTRLGFK</sequence>
<dbReference type="EMBL" id="QLSZ01000010">
    <property type="protein sequence ID" value="RAR70668.1"/>
    <property type="molecule type" value="Genomic_DNA"/>
</dbReference>
<comment type="caution">
    <text evidence="1">The sequence shown here is derived from an EMBL/GenBank/DDBJ whole genome shotgun (WGS) entry which is preliminary data.</text>
</comment>
<evidence type="ECO:0000313" key="2">
    <source>
        <dbReference type="Proteomes" id="UP000248840"/>
    </source>
</evidence>
<dbReference type="InterPro" id="IPR036397">
    <property type="entry name" value="RNaseH_sf"/>
</dbReference>
<name>A0A328Y9H5_9FLAO</name>
<evidence type="ECO:0000313" key="1">
    <source>
        <dbReference type="EMBL" id="RAR70668.1"/>
    </source>
</evidence>
<reference evidence="1 2" key="1">
    <citation type="submission" date="2018-06" db="EMBL/GenBank/DDBJ databases">
        <title>Genomic Encyclopedia of Archaeal and Bacterial Type Strains, Phase II (KMG-II): from individual species to whole genera.</title>
        <authorList>
            <person name="Goeker M."/>
        </authorList>
    </citation>
    <scope>NUCLEOTIDE SEQUENCE [LARGE SCALE GENOMIC DNA]</scope>
    <source>
        <strain evidence="1 2">DSM 25663</strain>
    </source>
</reference>
<dbReference type="RefSeq" id="WP_112113790.1">
    <property type="nucleotide sequence ID" value="NZ_QLSZ01000010.1"/>
</dbReference>
<keyword evidence="2" id="KW-1185">Reference proteome</keyword>
<dbReference type="SUPFAM" id="SSF53098">
    <property type="entry name" value="Ribonuclease H-like"/>
    <property type="match status" value="1"/>
</dbReference>
<dbReference type="AlphaFoldDB" id="A0A328Y9H5"/>
<organism evidence="1 2">
    <name type="scientific">Flavobacterium aciduliphilum</name>
    <dbReference type="NCBI Taxonomy" id="1101402"/>
    <lineage>
        <taxon>Bacteria</taxon>
        <taxon>Pseudomonadati</taxon>
        <taxon>Bacteroidota</taxon>
        <taxon>Flavobacteriia</taxon>
        <taxon>Flavobacteriales</taxon>
        <taxon>Flavobacteriaceae</taxon>
        <taxon>Flavobacterium</taxon>
    </lineage>
</organism>